<dbReference type="EMBL" id="AYZI01000002">
    <property type="protein sequence ID" value="KRM92330.1"/>
    <property type="molecule type" value="Genomic_DNA"/>
</dbReference>
<dbReference type="STRING" id="1423745.GCA_001311215_00957"/>
<organism evidence="1 2">
    <name type="scientific">Fructilactobacillus florum DSM 22689 = JCM 16035</name>
    <dbReference type="NCBI Taxonomy" id="1423745"/>
    <lineage>
        <taxon>Bacteria</taxon>
        <taxon>Bacillati</taxon>
        <taxon>Bacillota</taxon>
        <taxon>Bacilli</taxon>
        <taxon>Lactobacillales</taxon>
        <taxon>Lactobacillaceae</taxon>
        <taxon>Fructilactobacillus</taxon>
    </lineage>
</organism>
<reference evidence="1 2" key="1">
    <citation type="journal article" date="2015" name="Genome Announc.">
        <title>Expanding the biotechnology potential of lactobacilli through comparative genomics of 213 strains and associated genera.</title>
        <authorList>
            <person name="Sun Z."/>
            <person name="Harris H.M."/>
            <person name="McCann A."/>
            <person name="Guo C."/>
            <person name="Argimon S."/>
            <person name="Zhang W."/>
            <person name="Yang X."/>
            <person name="Jeffery I.B."/>
            <person name="Cooney J.C."/>
            <person name="Kagawa T.F."/>
            <person name="Liu W."/>
            <person name="Song Y."/>
            <person name="Salvetti E."/>
            <person name="Wrobel A."/>
            <person name="Rasinkangas P."/>
            <person name="Parkhill J."/>
            <person name="Rea M.C."/>
            <person name="O'Sullivan O."/>
            <person name="Ritari J."/>
            <person name="Douillard F.P."/>
            <person name="Paul Ross R."/>
            <person name="Yang R."/>
            <person name="Briner A.E."/>
            <person name="Felis G.E."/>
            <person name="de Vos W.M."/>
            <person name="Barrangou R."/>
            <person name="Klaenhammer T.R."/>
            <person name="Caufield P.W."/>
            <person name="Cui Y."/>
            <person name="Zhang H."/>
            <person name="O'Toole P.W."/>
        </authorList>
    </citation>
    <scope>NUCLEOTIDE SEQUENCE [LARGE SCALE GENOMIC DNA]</scope>
    <source>
        <strain evidence="1 2">DSM 22689</strain>
    </source>
</reference>
<dbReference type="RefSeq" id="WP_009167066.1">
    <property type="nucleotide sequence ID" value="NZ_AYZI01000002.1"/>
</dbReference>
<name>A0A0R2CM27_9LACO</name>
<protein>
    <submittedName>
        <fullName evidence="1">Uncharacterized protein</fullName>
    </submittedName>
</protein>
<gene>
    <name evidence="1" type="ORF">FC87_GL000463</name>
</gene>
<dbReference type="PATRIC" id="fig|1423745.4.peg.487"/>
<dbReference type="Proteomes" id="UP000051586">
    <property type="component" value="Unassembled WGS sequence"/>
</dbReference>
<comment type="caution">
    <text evidence="1">The sequence shown here is derived from an EMBL/GenBank/DDBJ whole genome shotgun (WGS) entry which is preliminary data.</text>
</comment>
<evidence type="ECO:0000313" key="2">
    <source>
        <dbReference type="Proteomes" id="UP000051586"/>
    </source>
</evidence>
<evidence type="ECO:0000313" key="1">
    <source>
        <dbReference type="EMBL" id="KRM92330.1"/>
    </source>
</evidence>
<accession>A0A0R2CM27</accession>
<dbReference type="AlphaFoldDB" id="A0A0R2CM27"/>
<proteinExistence type="predicted"/>
<sequence>MKLKALTQKQHAAFTSWQLREQQLAQLRLLLQLKRQAHGELFSPKLLACPIVKLK</sequence>